<organism evidence="1">
    <name type="scientific">marine sediment metagenome</name>
    <dbReference type="NCBI Taxonomy" id="412755"/>
    <lineage>
        <taxon>unclassified sequences</taxon>
        <taxon>metagenomes</taxon>
        <taxon>ecological metagenomes</taxon>
    </lineage>
</organism>
<evidence type="ECO:0000313" key="1">
    <source>
        <dbReference type="EMBL" id="KKM71338.1"/>
    </source>
</evidence>
<protein>
    <recommendedName>
        <fullName evidence="2">Glycosyltransferase 2-like domain-containing protein</fullName>
    </recommendedName>
</protein>
<dbReference type="EMBL" id="LAZR01009657">
    <property type="protein sequence ID" value="KKM71338.1"/>
    <property type="molecule type" value="Genomic_DNA"/>
</dbReference>
<dbReference type="SUPFAM" id="SSF53448">
    <property type="entry name" value="Nucleotide-diphospho-sugar transferases"/>
    <property type="match status" value="1"/>
</dbReference>
<gene>
    <name evidence="1" type="ORF">LCGC14_1431620</name>
</gene>
<name>A0A0F9JNT2_9ZZZZ</name>
<dbReference type="InterPro" id="IPR029044">
    <property type="entry name" value="Nucleotide-diphossugar_trans"/>
</dbReference>
<comment type="caution">
    <text evidence="1">The sequence shown here is derived from an EMBL/GenBank/DDBJ whole genome shotgun (WGS) entry which is preliminary data.</text>
</comment>
<accession>A0A0F9JNT2</accession>
<proteinExistence type="predicted"/>
<sequence length="306" mass="35147">MVEDYLTYVCVSTPNLDKLKRHFELIHPYVDGSVIVLGQRDLETENFLNTMSGVTIVHRPWDDSFRAQYQVGLDRISGGWMLWLDDDEVPSQEMLEGLRPIIGQSQGASRFDTVGFRCCDVWDGQVGEPSGYHRELLTAWNPSLRFEVDLHQALLGKMRGVSSDLVYYHHKSTEGSLRGSCRNFFTAGAWADGAESFLYWYGRTGQDPRLNPGGPLTPASEGIEFPLKDGFRIDSWYEMKEILERNHPEVKGFRDLDALIQNGTVCQEFRDWAERHNEHNDKRPHIGEMYGFDKYIKKVLSTIEEC</sequence>
<reference evidence="1" key="1">
    <citation type="journal article" date="2015" name="Nature">
        <title>Complex archaea that bridge the gap between prokaryotes and eukaryotes.</title>
        <authorList>
            <person name="Spang A."/>
            <person name="Saw J.H."/>
            <person name="Jorgensen S.L."/>
            <person name="Zaremba-Niedzwiedzka K."/>
            <person name="Martijn J."/>
            <person name="Lind A.E."/>
            <person name="van Eijk R."/>
            <person name="Schleper C."/>
            <person name="Guy L."/>
            <person name="Ettema T.J."/>
        </authorList>
    </citation>
    <scope>NUCLEOTIDE SEQUENCE</scope>
</reference>
<evidence type="ECO:0008006" key="2">
    <source>
        <dbReference type="Google" id="ProtNLM"/>
    </source>
</evidence>
<dbReference type="AlphaFoldDB" id="A0A0F9JNT2"/>